<dbReference type="Proteomes" id="UP000278081">
    <property type="component" value="Unassembled WGS sequence"/>
</dbReference>
<gene>
    <name evidence="1" type="ORF">EFR84_06580</name>
</gene>
<protein>
    <submittedName>
        <fullName evidence="1">Uncharacterized protein</fullName>
    </submittedName>
</protein>
<proteinExistence type="predicted"/>
<organism evidence="1 2">
    <name type="scientific">Rhizobium chutanense</name>
    <dbReference type="NCBI Taxonomy" id="2035448"/>
    <lineage>
        <taxon>Bacteria</taxon>
        <taxon>Pseudomonadati</taxon>
        <taxon>Pseudomonadota</taxon>
        <taxon>Alphaproteobacteria</taxon>
        <taxon>Hyphomicrobiales</taxon>
        <taxon>Rhizobiaceae</taxon>
        <taxon>Rhizobium/Agrobacterium group</taxon>
        <taxon>Rhizobium</taxon>
    </lineage>
</organism>
<sequence length="101" mass="11000">MGFLFHSGAEVFVLAGFLVLKRFLEGGGALATSALSRKRKANCGDDIRRDLSSSYAQHNRRVDGHNRCGSVILDRMASLCQCFGSGVAITPRGVMLKNRVR</sequence>
<accession>A0A432P7B1</accession>
<dbReference type="AlphaFoldDB" id="A0A432P7B1"/>
<evidence type="ECO:0000313" key="1">
    <source>
        <dbReference type="EMBL" id="RUM08446.1"/>
    </source>
</evidence>
<name>A0A432P7B1_9HYPH</name>
<dbReference type="EMBL" id="RJTJ01000004">
    <property type="protein sequence ID" value="RUM08446.1"/>
    <property type="molecule type" value="Genomic_DNA"/>
</dbReference>
<reference evidence="1 2" key="1">
    <citation type="submission" date="2018-11" db="EMBL/GenBank/DDBJ databases">
        <title>Rhizobium chutanense sp. nov., isolated from root nodules of Phaseolus vulgaris in China.</title>
        <authorList>
            <person name="Huo Y."/>
        </authorList>
    </citation>
    <scope>NUCLEOTIDE SEQUENCE [LARGE SCALE GENOMIC DNA]</scope>
    <source>
        <strain evidence="1 2">C16</strain>
    </source>
</reference>
<comment type="caution">
    <text evidence="1">The sequence shown here is derived from an EMBL/GenBank/DDBJ whole genome shotgun (WGS) entry which is preliminary data.</text>
</comment>
<evidence type="ECO:0000313" key="2">
    <source>
        <dbReference type="Proteomes" id="UP000278081"/>
    </source>
</evidence>